<dbReference type="EMBL" id="NIOJ01000030">
    <property type="protein sequence ID" value="PNT98168.1"/>
    <property type="molecule type" value="Genomic_DNA"/>
</dbReference>
<feature type="domain" description="AAA" evidence="1">
    <location>
        <begin position="51"/>
        <end position="182"/>
    </location>
</feature>
<dbReference type="InterPro" id="IPR041682">
    <property type="entry name" value="AAA_14"/>
</dbReference>
<dbReference type="Proteomes" id="UP000236151">
    <property type="component" value="Unassembled WGS sequence"/>
</dbReference>
<evidence type="ECO:0000259" key="2">
    <source>
        <dbReference type="Pfam" id="PF13635"/>
    </source>
</evidence>
<reference evidence="3 4" key="1">
    <citation type="submission" date="2017-06" db="EMBL/GenBank/DDBJ databases">
        <title>Investigating the central metabolism of Clostridium thermosuccinogenes.</title>
        <authorList>
            <person name="Koendjbiharie J.G."/>
            <person name="van Kranenburg R."/>
        </authorList>
    </citation>
    <scope>NUCLEOTIDE SEQUENCE [LARGE SCALE GENOMIC DNA]</scope>
    <source>
        <strain evidence="3 4">DSM 5806</strain>
    </source>
</reference>
<dbReference type="SUPFAM" id="SSF52540">
    <property type="entry name" value="P-loop containing nucleoside triphosphate hydrolases"/>
    <property type="match status" value="1"/>
</dbReference>
<dbReference type="InterPro" id="IPR027417">
    <property type="entry name" value="P-loop_NTPase"/>
</dbReference>
<dbReference type="Pfam" id="PF13635">
    <property type="entry name" value="DUF4143"/>
    <property type="match status" value="1"/>
</dbReference>
<protein>
    <submittedName>
        <fullName evidence="3">AAA family ATPase</fullName>
    </submittedName>
</protein>
<evidence type="ECO:0000313" key="3">
    <source>
        <dbReference type="EMBL" id="PNT98168.1"/>
    </source>
</evidence>
<gene>
    <name evidence="3" type="ORF">CDQ84_11790</name>
</gene>
<organism evidence="3 4">
    <name type="scientific">Clostridium thermosuccinogenes</name>
    <dbReference type="NCBI Taxonomy" id="84032"/>
    <lineage>
        <taxon>Bacteria</taxon>
        <taxon>Bacillati</taxon>
        <taxon>Bacillota</taxon>
        <taxon>Clostridia</taxon>
        <taxon>Eubacteriales</taxon>
        <taxon>Clostridiaceae</taxon>
        <taxon>Clostridium</taxon>
    </lineage>
</organism>
<feature type="domain" description="DUF4143" evidence="2">
    <location>
        <begin position="259"/>
        <end position="419"/>
    </location>
</feature>
<dbReference type="RefSeq" id="WP_103081936.1">
    <property type="nucleotide sequence ID" value="NZ_CP021850.1"/>
</dbReference>
<accession>A0A2K2FCD8</accession>
<evidence type="ECO:0000313" key="4">
    <source>
        <dbReference type="Proteomes" id="UP000236151"/>
    </source>
</evidence>
<evidence type="ECO:0000259" key="1">
    <source>
        <dbReference type="Pfam" id="PF13173"/>
    </source>
</evidence>
<proteinExistence type="predicted"/>
<dbReference type="Pfam" id="PF13173">
    <property type="entry name" value="AAA_14"/>
    <property type="match status" value="1"/>
</dbReference>
<dbReference type="OrthoDB" id="9801684at2"/>
<dbReference type="PANTHER" id="PTHR33295:SF18">
    <property type="entry name" value="AAA+ ATPASE DOMAIN-CONTAINING PROTEIN"/>
    <property type="match status" value="1"/>
</dbReference>
<dbReference type="InterPro" id="IPR025420">
    <property type="entry name" value="DUF4143"/>
</dbReference>
<dbReference type="PANTHER" id="PTHR33295">
    <property type="entry name" value="ATPASE"/>
    <property type="match status" value="1"/>
</dbReference>
<keyword evidence="4" id="KW-1185">Reference proteome</keyword>
<dbReference type="KEGG" id="cthd:CDO33_18590"/>
<name>A0A2K2FCD8_9CLOT</name>
<comment type="caution">
    <text evidence="3">The sequence shown here is derived from an EMBL/GenBank/DDBJ whole genome shotgun (WGS) entry which is preliminary data.</text>
</comment>
<sequence length="487" mass="55872">MAITSVENVIKLLYSYNPWWRVGTMPQDMAKPIKRFAYYESMRWLEHTSVRRFILLSGARRVGKTTIMYQMIQSLLDKGVQPKAILYVSFDHPILKFYSIDELVEIYTTNIYPESKCWMFFDEIQYADDWELYLKVFYDSKPDIYITATGSASPVIEKGAGDSGVGRWNIIRIPTLSFYEYCKLAGIKDVPKLNTDVKPTSLASMSESTQKEIMHLLEPLQKHFTRYLAVGGFPELVLSNDDFDAQRILREDVVDKVLKRDIPSLFNIRNSAILEKVFLYLCFNSSNIINTSTISKELDGTPRATIDSYIEFLERANFIYRSMPVGLAGKMILKAAPKIYIADAAIRNAVLMLDINDLVSNPDEMGLVAETAVYKHLASFYYPYHARVGYYRKSGQIPKEVDVVVDYPNGRILAEVKYRENPVIKQDDAIVELANSEKDKILAAIVVTKTSDSYGLLPYKTKVPIYKIPAYAFLYLLGHAEEKWYRE</sequence>
<dbReference type="AlphaFoldDB" id="A0A2K2FCD8"/>